<evidence type="ECO:0000256" key="3">
    <source>
        <dbReference type="ARBA" id="ARBA00022573"/>
    </source>
</evidence>
<reference evidence="9 10" key="1">
    <citation type="submission" date="2018-03" db="EMBL/GenBank/DDBJ databases">
        <title>Genome sequence of Moorella humiferrea DSM 23265.</title>
        <authorList>
            <person name="Poehlein A."/>
            <person name="Daniel R."/>
        </authorList>
    </citation>
    <scope>NUCLEOTIDE SEQUENCE [LARGE SCALE GENOMIC DNA]</scope>
    <source>
        <strain evidence="9 10">DSM 23265</strain>
    </source>
</reference>
<dbReference type="GO" id="GO:0030788">
    <property type="term" value="F:precorrin-2 C20-methyltransferase activity"/>
    <property type="evidence" value="ECO:0007669"/>
    <property type="project" value="InterPro"/>
</dbReference>
<dbReference type="InterPro" id="IPR000878">
    <property type="entry name" value="4pyrrol_Mease"/>
</dbReference>
<dbReference type="GO" id="GO:0009236">
    <property type="term" value="P:cobalamin biosynthetic process"/>
    <property type="evidence" value="ECO:0007669"/>
    <property type="project" value="UniProtKB-UniRule"/>
</dbReference>
<dbReference type="GO" id="GO:0032259">
    <property type="term" value="P:methylation"/>
    <property type="evidence" value="ECO:0007669"/>
    <property type="project" value="UniProtKB-KW"/>
</dbReference>
<dbReference type="InterPro" id="IPR006364">
    <property type="entry name" value="CobI/CbiL/CobIJ_dom"/>
</dbReference>
<proteinExistence type="inferred from homology"/>
<dbReference type="InterPro" id="IPR012382">
    <property type="entry name" value="CobI/CbiL"/>
</dbReference>
<keyword evidence="6" id="KW-0949">S-adenosyl-L-methionine</keyword>
<dbReference type="EMBL" id="PVXM01000004">
    <property type="protein sequence ID" value="PRR75489.1"/>
    <property type="molecule type" value="Genomic_DNA"/>
</dbReference>
<evidence type="ECO:0000256" key="6">
    <source>
        <dbReference type="ARBA" id="ARBA00022691"/>
    </source>
</evidence>
<dbReference type="Proteomes" id="UP000238415">
    <property type="component" value="Unassembled WGS sequence"/>
</dbReference>
<dbReference type="InterPro" id="IPR035996">
    <property type="entry name" value="4pyrrol_Methylase_sf"/>
</dbReference>
<dbReference type="NCBIfam" id="TIGR01467">
    <property type="entry name" value="cobI_cbiL"/>
    <property type="match status" value="1"/>
</dbReference>
<dbReference type="PANTHER" id="PTHR43467">
    <property type="entry name" value="COBALT-PRECORRIN-2 C(20)-METHYLTRANSFERASE"/>
    <property type="match status" value="1"/>
</dbReference>
<keyword evidence="4 9" id="KW-0489">Methyltransferase</keyword>
<evidence type="ECO:0000313" key="10">
    <source>
        <dbReference type="Proteomes" id="UP000238415"/>
    </source>
</evidence>
<evidence type="ECO:0000259" key="8">
    <source>
        <dbReference type="Pfam" id="PF00590"/>
    </source>
</evidence>
<dbReference type="SUPFAM" id="SSF53790">
    <property type="entry name" value="Tetrapyrrole methylase"/>
    <property type="match status" value="1"/>
</dbReference>
<feature type="domain" description="Tetrapyrrole methylase" evidence="8">
    <location>
        <begin position="4"/>
        <end position="215"/>
    </location>
</feature>
<protein>
    <submittedName>
        <fullName evidence="9">Cobalt-precorrin-2 C(20)-methyltransferase</fullName>
        <ecNumber evidence="9">2.1.1.151</ecNumber>
    </submittedName>
</protein>
<dbReference type="GO" id="GO:0043781">
    <property type="term" value="F:cobalt-factor II C20-methyltransferase activity"/>
    <property type="evidence" value="ECO:0007669"/>
    <property type="project" value="UniProtKB-EC"/>
</dbReference>
<comment type="pathway">
    <text evidence="1">Cofactor biosynthesis; adenosylcobalamin biosynthesis.</text>
</comment>
<keyword evidence="3" id="KW-0169">Cobalamin biosynthesis</keyword>
<evidence type="ECO:0000313" key="9">
    <source>
        <dbReference type="EMBL" id="PRR75489.1"/>
    </source>
</evidence>
<dbReference type="Gene3D" id="3.40.1010.10">
    <property type="entry name" value="Cobalt-precorrin-4 Transmethylase, Domain 1"/>
    <property type="match status" value="1"/>
</dbReference>
<evidence type="ECO:0000256" key="4">
    <source>
        <dbReference type="ARBA" id="ARBA00022603"/>
    </source>
</evidence>
<keyword evidence="10" id="KW-1185">Reference proteome</keyword>
<keyword evidence="5 9" id="KW-0808">Transferase</keyword>
<dbReference type="Gene3D" id="3.30.950.10">
    <property type="entry name" value="Methyltransferase, Cobalt-precorrin-4 Transmethylase, Domain 2"/>
    <property type="match status" value="1"/>
</dbReference>
<dbReference type="PANTHER" id="PTHR43467:SF2">
    <property type="entry name" value="COBALT-PRECORRIN-2 C(20)-METHYLTRANSFERASE"/>
    <property type="match status" value="1"/>
</dbReference>
<evidence type="ECO:0000256" key="1">
    <source>
        <dbReference type="ARBA" id="ARBA00004953"/>
    </source>
</evidence>
<evidence type="ECO:0000256" key="7">
    <source>
        <dbReference type="PIRNR" id="PIRNR036427"/>
    </source>
</evidence>
<sequence>MSGTLYGLGVGPGDPELLTLKAKAILEQVPVLAVPVSQRGEESLALQVVRPFTRPDQEIMNLFMPMTRDRDYLERAWDAAAAELLTVLVAGRDVAFLTLGDASLYSTYSYLMERLQRLKPDLQIVTVPGITSFAAAAARLNVPLAVGDEPLAIIPALKDPAVLKEYLTLFPNLVLMKVARRYDAIVSVLEEAGVAGPGVAGQAYLASRCGCPGESYSRDITAEKGKKQDYLSLIIVKRAVGAS</sequence>
<dbReference type="InterPro" id="IPR014776">
    <property type="entry name" value="4pyrrole_Mease_sub2"/>
</dbReference>
<dbReference type="CDD" id="cd11645">
    <property type="entry name" value="Precorrin_2_C20_MT"/>
    <property type="match status" value="1"/>
</dbReference>
<accession>A0A2T0AXF3</accession>
<dbReference type="OrthoDB" id="9804789at2"/>
<dbReference type="Pfam" id="PF00590">
    <property type="entry name" value="TP_methylase"/>
    <property type="match status" value="1"/>
</dbReference>
<dbReference type="UniPathway" id="UPA00148"/>
<dbReference type="RefSeq" id="WP_106004305.1">
    <property type="nucleotide sequence ID" value="NZ_CP136419.1"/>
</dbReference>
<evidence type="ECO:0000256" key="2">
    <source>
        <dbReference type="ARBA" id="ARBA00005879"/>
    </source>
</evidence>
<gene>
    <name evidence="9" type="primary">cbiL</name>
    <name evidence="9" type="ORF">MOHU_02530</name>
</gene>
<comment type="caution">
    <text evidence="9">The sequence shown here is derived from an EMBL/GenBank/DDBJ whole genome shotgun (WGS) entry which is preliminary data.</text>
</comment>
<comment type="similarity">
    <text evidence="2 7">Belongs to the precorrin methyltransferase family.</text>
</comment>
<evidence type="ECO:0000256" key="5">
    <source>
        <dbReference type="ARBA" id="ARBA00022679"/>
    </source>
</evidence>
<dbReference type="PIRSF" id="PIRSF036427">
    <property type="entry name" value="Precrrn-2_mtase"/>
    <property type="match status" value="1"/>
</dbReference>
<name>A0A2T0AXF3_9FIRM</name>
<dbReference type="EC" id="2.1.1.151" evidence="9"/>
<dbReference type="AlphaFoldDB" id="A0A2T0AXF3"/>
<organism evidence="9 10">
    <name type="scientific">Neomoorella humiferrea</name>
    <dbReference type="NCBI Taxonomy" id="676965"/>
    <lineage>
        <taxon>Bacteria</taxon>
        <taxon>Bacillati</taxon>
        <taxon>Bacillota</taxon>
        <taxon>Clostridia</taxon>
        <taxon>Neomoorellales</taxon>
        <taxon>Neomoorellaceae</taxon>
        <taxon>Neomoorella</taxon>
    </lineage>
</organism>
<dbReference type="InterPro" id="IPR014777">
    <property type="entry name" value="4pyrrole_Mease_sub1"/>
</dbReference>